<keyword evidence="2" id="KW-1185">Reference proteome</keyword>
<evidence type="ECO:0000313" key="2">
    <source>
        <dbReference type="Proteomes" id="UP000224460"/>
    </source>
</evidence>
<gene>
    <name evidence="1" type="ORF">CS063_12360</name>
</gene>
<accession>A0AC61DBH0</accession>
<evidence type="ECO:0000313" key="1">
    <source>
        <dbReference type="EMBL" id="PHV70091.1"/>
    </source>
</evidence>
<reference evidence="1" key="1">
    <citation type="submission" date="2017-10" db="EMBL/GenBank/DDBJ databases">
        <title>Genome sequence of cellulolytic Lachnospiraceae bacterium XHS1971 isolated from hotspring sediment.</title>
        <authorList>
            <person name="Vasudevan G."/>
            <person name="Joshi A.J."/>
            <person name="Hivarkar S."/>
            <person name="Lanjekar V.B."/>
            <person name="Dhakephalkar P.K."/>
            <person name="Dagar S."/>
        </authorList>
    </citation>
    <scope>NUCLEOTIDE SEQUENCE</scope>
    <source>
        <strain evidence="1">XHS1971</strain>
    </source>
</reference>
<proteinExistence type="predicted"/>
<dbReference type="EMBL" id="PEDL01000014">
    <property type="protein sequence ID" value="PHV70091.1"/>
    <property type="molecule type" value="Genomic_DNA"/>
</dbReference>
<protein>
    <submittedName>
        <fullName evidence="1">Uncharacterized protein</fullName>
    </submittedName>
</protein>
<name>A0AC61DBH0_9FIRM</name>
<comment type="caution">
    <text evidence="1">The sequence shown here is derived from an EMBL/GenBank/DDBJ whole genome shotgun (WGS) entry which is preliminary data.</text>
</comment>
<organism evidence="1 2">
    <name type="scientific">Sporanaerobium hydrogeniformans</name>
    <dbReference type="NCBI Taxonomy" id="3072179"/>
    <lineage>
        <taxon>Bacteria</taxon>
        <taxon>Bacillati</taxon>
        <taxon>Bacillota</taxon>
        <taxon>Clostridia</taxon>
        <taxon>Lachnospirales</taxon>
        <taxon>Lachnospiraceae</taxon>
        <taxon>Sporanaerobium</taxon>
    </lineage>
</organism>
<sequence>MFLNELKITQRVGWAMREKDKTLGKKRITIKDIAEQVGVSYGTVHRALYGKKGVGEELRNKILRTAAESGYIPNEAAAALKRKMQRILVAIPGPHAQNRFFYSHVWQGFRDYANEFGNYNFDIIEIPYYNVSGNRVEEELASAYRHYEGDIDGIIVAGPLSEAAHAALRTFAKKDIAIVMITDKSSDALASVLANYEVTGRLAAELLTGQLSQGDKVLVLAGDMQVPNHSLVTQGFADYLEEHKTGIECVYIYAYGDKHIAQIETRIIELLKEDSSIRAAFSVNARCSVILSEVIRRQGYAGKLKVVGSDVFEENVQSMKDGVMQNIICKHPYEQAYQATKIMFEYLIRGVVPVQRTHYVESNVIFNSNLSMYLK</sequence>
<dbReference type="Proteomes" id="UP000224460">
    <property type="component" value="Unassembled WGS sequence"/>
</dbReference>